<keyword evidence="3" id="KW-1185">Reference proteome</keyword>
<sequence length="123" mass="13115">MKPLFTFASFSIFLLLFGVVAQGNLLDTIQSNINEAVQPAEDAAASFFGQIGSNVASVVDHAGDVVQSVASHAVSDFNSNQNEDISSQLSSYYKSDGASAILENWTHLAAIAAIYIAFCTSWF</sequence>
<evidence type="ECO:0000313" key="2">
    <source>
        <dbReference type="EMBL" id="KAJ1989508.1"/>
    </source>
</evidence>
<dbReference type="Proteomes" id="UP001151295">
    <property type="component" value="Unassembled WGS sequence"/>
</dbReference>
<gene>
    <name evidence="2" type="ORF">EDC05_004624</name>
</gene>
<feature type="signal peptide" evidence="1">
    <location>
        <begin position="1"/>
        <end position="21"/>
    </location>
</feature>
<evidence type="ECO:0000256" key="1">
    <source>
        <dbReference type="SAM" id="SignalP"/>
    </source>
</evidence>
<feature type="chain" id="PRO_5047481035" evidence="1">
    <location>
        <begin position="22"/>
        <end position="123"/>
    </location>
</feature>
<comment type="caution">
    <text evidence="2">The sequence shown here is derived from an EMBL/GenBank/DDBJ whole genome shotgun (WGS) entry which is preliminary data.</text>
</comment>
<dbReference type="EMBL" id="JANBQD010000067">
    <property type="protein sequence ID" value="KAJ1989508.1"/>
    <property type="molecule type" value="Genomic_DNA"/>
</dbReference>
<evidence type="ECO:0000313" key="3">
    <source>
        <dbReference type="Proteomes" id="UP001151295"/>
    </source>
</evidence>
<keyword evidence="1" id="KW-0732">Signal</keyword>
<protein>
    <submittedName>
        <fullName evidence="2">Uncharacterized protein</fullName>
    </submittedName>
</protein>
<reference evidence="2" key="1">
    <citation type="submission" date="2022-07" db="EMBL/GenBank/DDBJ databases">
        <title>Phylogenomic reconstructions and comparative analyses of Kickxellomycotina fungi.</title>
        <authorList>
            <person name="Reynolds N.K."/>
            <person name="Stajich J.E."/>
            <person name="Barry K."/>
            <person name="Grigoriev I.V."/>
            <person name="Crous P."/>
            <person name="Smith M.E."/>
        </authorList>
    </citation>
    <scope>NUCLEOTIDE SEQUENCE</scope>
    <source>
        <strain evidence="2">BCRC 34882</strain>
    </source>
</reference>
<proteinExistence type="predicted"/>
<accession>A0ABQ8PI83</accession>
<name>A0ABQ8PI83_9FUNG</name>
<organism evidence="2 3">
    <name type="scientific">Coemansia umbellata</name>
    <dbReference type="NCBI Taxonomy" id="1424467"/>
    <lineage>
        <taxon>Eukaryota</taxon>
        <taxon>Fungi</taxon>
        <taxon>Fungi incertae sedis</taxon>
        <taxon>Zoopagomycota</taxon>
        <taxon>Kickxellomycotina</taxon>
        <taxon>Kickxellomycetes</taxon>
        <taxon>Kickxellales</taxon>
        <taxon>Kickxellaceae</taxon>
        <taxon>Coemansia</taxon>
    </lineage>
</organism>